<comment type="caution">
    <text evidence="1">The sequence shown here is derived from an EMBL/GenBank/DDBJ whole genome shotgun (WGS) entry which is preliminary data.</text>
</comment>
<sequence length="72" mass="8158">MQQQQLPTAFYSCVFLSEQVKMRAAVQGKDITASDDNLDKEKSWSSTKKEVTSLKEELEKVKMQMTASKGQL</sequence>
<organism evidence="1 2">
    <name type="scientific">Anisodus tanguticus</name>
    <dbReference type="NCBI Taxonomy" id="243964"/>
    <lineage>
        <taxon>Eukaryota</taxon>
        <taxon>Viridiplantae</taxon>
        <taxon>Streptophyta</taxon>
        <taxon>Embryophyta</taxon>
        <taxon>Tracheophyta</taxon>
        <taxon>Spermatophyta</taxon>
        <taxon>Magnoliopsida</taxon>
        <taxon>eudicotyledons</taxon>
        <taxon>Gunneridae</taxon>
        <taxon>Pentapetalae</taxon>
        <taxon>asterids</taxon>
        <taxon>lamiids</taxon>
        <taxon>Solanales</taxon>
        <taxon>Solanaceae</taxon>
        <taxon>Solanoideae</taxon>
        <taxon>Hyoscyameae</taxon>
        <taxon>Anisodus</taxon>
    </lineage>
</organism>
<evidence type="ECO:0000313" key="2">
    <source>
        <dbReference type="Proteomes" id="UP001291623"/>
    </source>
</evidence>
<name>A0AAE1RMU8_9SOLA</name>
<keyword evidence="2" id="KW-1185">Reference proteome</keyword>
<gene>
    <name evidence="1" type="ORF">RND71_026101</name>
</gene>
<accession>A0AAE1RMU8</accession>
<dbReference type="Proteomes" id="UP001291623">
    <property type="component" value="Unassembled WGS sequence"/>
</dbReference>
<evidence type="ECO:0000313" key="1">
    <source>
        <dbReference type="EMBL" id="KAK4353907.1"/>
    </source>
</evidence>
<dbReference type="EMBL" id="JAVYJV010000014">
    <property type="protein sequence ID" value="KAK4353907.1"/>
    <property type="molecule type" value="Genomic_DNA"/>
</dbReference>
<reference evidence="1" key="1">
    <citation type="submission" date="2023-12" db="EMBL/GenBank/DDBJ databases">
        <title>Genome assembly of Anisodus tanguticus.</title>
        <authorList>
            <person name="Wang Y.-J."/>
        </authorList>
    </citation>
    <scope>NUCLEOTIDE SEQUENCE</scope>
    <source>
        <strain evidence="1">KB-2021</strain>
        <tissue evidence="1">Leaf</tissue>
    </source>
</reference>
<dbReference type="AlphaFoldDB" id="A0AAE1RMU8"/>
<proteinExistence type="predicted"/>
<protein>
    <submittedName>
        <fullName evidence="1">Uncharacterized protein</fullName>
    </submittedName>
</protein>